<name>A0A850QZB9_9LACO</name>
<protein>
    <submittedName>
        <fullName evidence="2">Glycerophosphodiester phosphodiesterase</fullName>
    </submittedName>
</protein>
<dbReference type="SUPFAM" id="SSF51695">
    <property type="entry name" value="PLC-like phosphodiesterases"/>
    <property type="match status" value="1"/>
</dbReference>
<evidence type="ECO:0000313" key="3">
    <source>
        <dbReference type="Proteomes" id="UP000563523"/>
    </source>
</evidence>
<dbReference type="PANTHER" id="PTHR46211">
    <property type="entry name" value="GLYCEROPHOSPHORYL DIESTER PHOSPHODIESTERASE"/>
    <property type="match status" value="1"/>
</dbReference>
<accession>A0A850QZB9</accession>
<dbReference type="GO" id="GO:0008081">
    <property type="term" value="F:phosphoric diester hydrolase activity"/>
    <property type="evidence" value="ECO:0007669"/>
    <property type="project" value="InterPro"/>
</dbReference>
<reference evidence="2 3" key="1">
    <citation type="submission" date="2020-06" db="EMBL/GenBank/DDBJ databases">
        <authorList>
            <person name="Kang J."/>
        </authorList>
    </citation>
    <scope>NUCLEOTIDE SEQUENCE [LARGE SCALE GENOMIC DNA]</scope>
    <source>
        <strain evidence="2 3">DCY120</strain>
    </source>
</reference>
<keyword evidence="3" id="KW-1185">Reference proteome</keyword>
<dbReference type="PROSITE" id="PS51704">
    <property type="entry name" value="GP_PDE"/>
    <property type="match status" value="1"/>
</dbReference>
<evidence type="ECO:0000259" key="1">
    <source>
        <dbReference type="PROSITE" id="PS51704"/>
    </source>
</evidence>
<dbReference type="Proteomes" id="UP000563523">
    <property type="component" value="Unassembled WGS sequence"/>
</dbReference>
<dbReference type="PANTHER" id="PTHR46211:SF14">
    <property type="entry name" value="GLYCEROPHOSPHODIESTER PHOSPHODIESTERASE"/>
    <property type="match status" value="1"/>
</dbReference>
<proteinExistence type="predicted"/>
<dbReference type="EMBL" id="JABZEC010000013">
    <property type="protein sequence ID" value="NVY97184.1"/>
    <property type="molecule type" value="Genomic_DNA"/>
</dbReference>
<dbReference type="InterPro" id="IPR017946">
    <property type="entry name" value="PLC-like_Pdiesterase_TIM-brl"/>
</dbReference>
<sequence length="449" mass="50601">MTLSKKLPIIILLFFTFLFNSGFTVVGHRGDPVAAPEESFQSIDAAISNGAQWVELDVHKSNDQQLIISHDRNLERVTGNNMVVSEHSAAELTALKQHNGQNIYTLDQLFDHYQNQPQVKFLIETKKTKSGNPQDMEALLVAAIKRHHLEKRVMVHSFSLASLQNMQKLLPKIPRIFIAGSLKRLDFEVFATSTAVNLSSEIITPTLVKQLHDLGQKVYVWDEMNENPQKWNWLVNLPIDGVVTNYPGAAAYYQKLKQQVQQQTTDFQAFYANLQATPIWENPYPGAPQKGNLAPTTPIHVNQIINLNQTTTYLQIGTNRFIAAQGVINTNHQAQLLPYLGQPVTLSYLASDRNLHLAPNQASPYRGSLQTHNLYRITALQDILGASWCQLNGQGWYPLQNLLAANPQPTSTILNPSWTWTLLQQKRPLSSLPTINYLIYRIADLTPLQ</sequence>
<dbReference type="GO" id="GO:0006629">
    <property type="term" value="P:lipid metabolic process"/>
    <property type="evidence" value="ECO:0007669"/>
    <property type="project" value="InterPro"/>
</dbReference>
<dbReference type="InterPro" id="IPR030395">
    <property type="entry name" value="GP_PDE_dom"/>
</dbReference>
<organism evidence="2 3">
    <name type="scientific">Bombilactobacillus apium</name>
    <dbReference type="NCBI Taxonomy" id="2675299"/>
    <lineage>
        <taxon>Bacteria</taxon>
        <taxon>Bacillati</taxon>
        <taxon>Bacillota</taxon>
        <taxon>Bacilli</taxon>
        <taxon>Lactobacillales</taxon>
        <taxon>Lactobacillaceae</taxon>
        <taxon>Bombilactobacillus</taxon>
    </lineage>
</organism>
<comment type="caution">
    <text evidence="2">The sequence shown here is derived from an EMBL/GenBank/DDBJ whole genome shotgun (WGS) entry which is preliminary data.</text>
</comment>
<dbReference type="Pfam" id="PF03009">
    <property type="entry name" value="GDPD"/>
    <property type="match status" value="1"/>
</dbReference>
<feature type="domain" description="GP-PDE" evidence="1">
    <location>
        <begin position="23"/>
        <end position="254"/>
    </location>
</feature>
<dbReference type="CDD" id="cd08556">
    <property type="entry name" value="GDPD"/>
    <property type="match status" value="1"/>
</dbReference>
<dbReference type="Gene3D" id="3.20.20.190">
    <property type="entry name" value="Phosphatidylinositol (PI) phosphodiesterase"/>
    <property type="match status" value="1"/>
</dbReference>
<dbReference type="AlphaFoldDB" id="A0A850QZB9"/>
<gene>
    <name evidence="2" type="ORF">HU830_08630</name>
</gene>
<evidence type="ECO:0000313" key="2">
    <source>
        <dbReference type="EMBL" id="NVY97184.1"/>
    </source>
</evidence>